<dbReference type="PANTHER" id="PTHR45721">
    <property type="entry name" value="LAMIN DM0-RELATED"/>
    <property type="match status" value="1"/>
</dbReference>
<dbReference type="GO" id="GO:0007097">
    <property type="term" value="P:nuclear migration"/>
    <property type="evidence" value="ECO:0007669"/>
    <property type="project" value="TreeGrafter"/>
</dbReference>
<dbReference type="GO" id="GO:0090435">
    <property type="term" value="P:protein localization to nuclear envelope"/>
    <property type="evidence" value="ECO:0007669"/>
    <property type="project" value="TreeGrafter"/>
</dbReference>
<feature type="domain" description="LTD" evidence="8">
    <location>
        <begin position="464"/>
        <end position="580"/>
    </location>
</feature>
<dbReference type="SUPFAM" id="SSF53756">
    <property type="entry name" value="UDP-Glycosyltransferase/glycogen phosphorylase"/>
    <property type="match status" value="1"/>
</dbReference>
<dbReference type="Gene3D" id="2.60.40.1260">
    <property type="entry name" value="Lamin Tail domain"/>
    <property type="match status" value="1"/>
</dbReference>
<dbReference type="Gene3D" id="3.40.50.2000">
    <property type="entry name" value="Glycogen Phosphorylase B"/>
    <property type="match status" value="1"/>
</dbReference>
<proteinExistence type="predicted"/>
<dbReference type="InterPro" id="IPR039008">
    <property type="entry name" value="IF_rod_dom"/>
</dbReference>
<dbReference type="GO" id="GO:0031507">
    <property type="term" value="P:heterochromatin formation"/>
    <property type="evidence" value="ECO:0007669"/>
    <property type="project" value="TreeGrafter"/>
</dbReference>
<evidence type="ECO:0000256" key="4">
    <source>
        <dbReference type="ARBA" id="ARBA00023242"/>
    </source>
</evidence>
<dbReference type="AlphaFoldDB" id="A0A2A2LT33"/>
<feature type="compositionally biased region" description="Low complexity" evidence="6">
    <location>
        <begin position="431"/>
        <end position="441"/>
    </location>
</feature>
<evidence type="ECO:0000259" key="9">
    <source>
        <dbReference type="PROSITE" id="PS51842"/>
    </source>
</evidence>
<dbReference type="GO" id="GO:0051664">
    <property type="term" value="P:nuclear pore localization"/>
    <property type="evidence" value="ECO:0007669"/>
    <property type="project" value="TreeGrafter"/>
</dbReference>
<evidence type="ECO:0000313" key="11">
    <source>
        <dbReference type="Proteomes" id="UP000218231"/>
    </source>
</evidence>
<dbReference type="SMART" id="SM01391">
    <property type="entry name" value="Filament"/>
    <property type="match status" value="1"/>
</dbReference>
<evidence type="ECO:0008006" key="12">
    <source>
        <dbReference type="Google" id="ProtNLM"/>
    </source>
</evidence>
<keyword evidence="4" id="KW-0539">Nucleus</keyword>
<dbReference type="InterPro" id="IPR036415">
    <property type="entry name" value="Lamin_tail_dom_sf"/>
</dbReference>
<feature type="chain" id="PRO_5012245957" description="N-acetylglucosaminyldiphosphodolichol N-acetylglucosaminyltransferase" evidence="7">
    <location>
        <begin position="26"/>
        <end position="764"/>
    </location>
</feature>
<evidence type="ECO:0000256" key="5">
    <source>
        <dbReference type="SAM" id="Coils"/>
    </source>
</evidence>
<dbReference type="InterPro" id="IPR001322">
    <property type="entry name" value="Lamin_tail_dom"/>
</dbReference>
<feature type="domain" description="IF rod" evidence="9">
    <location>
        <begin position="76"/>
        <end position="414"/>
    </location>
</feature>
<keyword evidence="11" id="KW-1185">Reference proteome</keyword>
<dbReference type="GO" id="GO:0005652">
    <property type="term" value="C:nuclear lamina"/>
    <property type="evidence" value="ECO:0007669"/>
    <property type="project" value="TreeGrafter"/>
</dbReference>
<evidence type="ECO:0000256" key="6">
    <source>
        <dbReference type="SAM" id="MobiDB-lite"/>
    </source>
</evidence>
<keyword evidence="2" id="KW-0403">Intermediate filament</keyword>
<reference evidence="10 11" key="1">
    <citation type="journal article" date="2017" name="Curr. Biol.">
        <title>Genome architecture and evolution of a unichromosomal asexual nematode.</title>
        <authorList>
            <person name="Fradin H."/>
            <person name="Zegar C."/>
            <person name="Gutwein M."/>
            <person name="Lucas J."/>
            <person name="Kovtun M."/>
            <person name="Corcoran D."/>
            <person name="Baugh L.R."/>
            <person name="Kiontke K."/>
            <person name="Gunsalus K."/>
            <person name="Fitch D.H."/>
            <person name="Piano F."/>
        </authorList>
    </citation>
    <scope>NUCLEOTIDE SEQUENCE [LARGE SCALE GENOMIC DNA]</scope>
    <source>
        <strain evidence="10">PF1309</strain>
    </source>
</reference>
<dbReference type="Pfam" id="PF00038">
    <property type="entry name" value="Filament"/>
    <property type="match status" value="1"/>
</dbReference>
<feature type="region of interest" description="Disordered" evidence="6">
    <location>
        <begin position="423"/>
        <end position="448"/>
    </location>
</feature>
<dbReference type="InterPro" id="IPR007235">
    <property type="entry name" value="Glyco_trans_28_C"/>
</dbReference>
<gene>
    <name evidence="10" type="ORF">WR25_11930</name>
</gene>
<protein>
    <recommendedName>
        <fullName evidence="12">N-acetylglucosaminyldiphosphodolichol N-acetylglucosaminyltransferase</fullName>
    </recommendedName>
</protein>
<dbReference type="GO" id="GO:0006998">
    <property type="term" value="P:nuclear envelope organization"/>
    <property type="evidence" value="ECO:0007669"/>
    <property type="project" value="TreeGrafter"/>
</dbReference>
<dbReference type="STRING" id="2018661.A0A2A2LT33"/>
<evidence type="ECO:0000256" key="7">
    <source>
        <dbReference type="SAM" id="SignalP"/>
    </source>
</evidence>
<dbReference type="Pfam" id="PF04101">
    <property type="entry name" value="Glyco_tran_28_C"/>
    <property type="match status" value="1"/>
</dbReference>
<dbReference type="Proteomes" id="UP000218231">
    <property type="component" value="Unassembled WGS sequence"/>
</dbReference>
<dbReference type="Gene3D" id="1.20.5.170">
    <property type="match status" value="1"/>
</dbReference>
<comment type="caution">
    <text evidence="10">The sequence shown here is derived from an EMBL/GenBank/DDBJ whole genome shotgun (WGS) entry which is preliminary data.</text>
</comment>
<feature type="coiled-coil region" evidence="5">
    <location>
        <begin position="309"/>
        <end position="413"/>
    </location>
</feature>
<dbReference type="Pfam" id="PF00932">
    <property type="entry name" value="LTD"/>
    <property type="match status" value="1"/>
</dbReference>
<feature type="signal peptide" evidence="7">
    <location>
        <begin position="1"/>
        <end position="25"/>
    </location>
</feature>
<dbReference type="GO" id="GO:0005200">
    <property type="term" value="F:structural constituent of cytoskeleton"/>
    <property type="evidence" value="ECO:0007669"/>
    <property type="project" value="TreeGrafter"/>
</dbReference>
<evidence type="ECO:0000256" key="2">
    <source>
        <dbReference type="ARBA" id="ARBA00022754"/>
    </source>
</evidence>
<dbReference type="SUPFAM" id="SSF90257">
    <property type="entry name" value="Myosin rod fragments"/>
    <property type="match status" value="1"/>
</dbReference>
<evidence type="ECO:0000256" key="1">
    <source>
        <dbReference type="ARBA" id="ARBA00004123"/>
    </source>
</evidence>
<dbReference type="GO" id="GO:0016758">
    <property type="term" value="F:hexosyltransferase activity"/>
    <property type="evidence" value="ECO:0007669"/>
    <property type="project" value="InterPro"/>
</dbReference>
<dbReference type="Gene3D" id="1.20.5.1160">
    <property type="entry name" value="Vasodilator-stimulated phosphoprotein"/>
    <property type="match status" value="1"/>
</dbReference>
<name>A0A2A2LT33_9BILA</name>
<organism evidence="10 11">
    <name type="scientific">Diploscapter pachys</name>
    <dbReference type="NCBI Taxonomy" id="2018661"/>
    <lineage>
        <taxon>Eukaryota</taxon>
        <taxon>Metazoa</taxon>
        <taxon>Ecdysozoa</taxon>
        <taxon>Nematoda</taxon>
        <taxon>Chromadorea</taxon>
        <taxon>Rhabditida</taxon>
        <taxon>Rhabditina</taxon>
        <taxon>Rhabditomorpha</taxon>
        <taxon>Rhabditoidea</taxon>
        <taxon>Rhabditidae</taxon>
        <taxon>Diploscapter</taxon>
    </lineage>
</organism>
<dbReference type="PANTHER" id="PTHR45721:SF11">
    <property type="entry name" value="LAMIN DM0-RELATED"/>
    <property type="match status" value="1"/>
</dbReference>
<evidence type="ECO:0000256" key="3">
    <source>
        <dbReference type="ARBA" id="ARBA00023054"/>
    </source>
</evidence>
<sequence length="764" mass="87156">MNRLLSHRFFFQILIFAGNPTTLQMASTRKQRGSAKTVKGTAAAANGDDASSTSFRYSFTSDGSFADPLETTRYTEKEQLTGLNSRLAQYIDRVRHLEQENNRLTVQIKDIEVVEKKEKNNMGERFEAEKDRLRREIDGLNGRLARQQMDVDKANAYRLEAEPKLKDLQGQVKTLSARLMTAESLSDSSFAKQKQLEAQNKKLQSELENALNEIEDLKKQVADLQRQVEDEHLMRQTAQQKVKSLEEDLAFLKSQHDAEMEEVSRKREIDMTTYAKQISEDYAHKLQDQLAEMRAHFQVQRNNLAEQFEDNYKTKMSEVQERADRAMSESFSLRARLREVDGLQSVVDRLKSDLENQKREFEDRLGHKDMEISNLNKEIQRLMEKCANLLDIKVQLDAELETYRMLLESEETRLNLSAGQSPRAARHHVSFHSQSTSGSQSAGRGVKRRRYEVNGESDVEFHRHKARINKETHGPIEIAEVAENSDWVRIENTSDEEVSIAQWKIKLIAGDKETTYSFNNRMKLGPHSTVTVYSMDATDGKHQPPEHYVMKRNNWPVGENPSATLESDNGDVMSSITVAESDSSNAEDPAERCSIMEGRREMTCFVTVGTTLFEELSNEVLSEESISALQQVGIKKLILQIGAANLTEEVRNRVFGGAETEDKGRGSWGDMQISYYRYKNSIADDIRTAKIVIGHCGAGTCLDVLRAKKPFIVVVNERLMDNHQMELATAMADENHLLFCTPSKLAETIRDNRLFELTPFHPPR</sequence>
<evidence type="ECO:0000259" key="8">
    <source>
        <dbReference type="PROSITE" id="PS51841"/>
    </source>
</evidence>
<dbReference type="SUPFAM" id="SSF64593">
    <property type="entry name" value="Intermediate filament protein, coiled coil region"/>
    <property type="match status" value="2"/>
</dbReference>
<dbReference type="GO" id="GO:0005882">
    <property type="term" value="C:intermediate filament"/>
    <property type="evidence" value="ECO:0007669"/>
    <property type="project" value="UniProtKB-KW"/>
</dbReference>
<accession>A0A2A2LT33</accession>
<feature type="coiled-coil region" evidence="5">
    <location>
        <begin position="80"/>
        <end position="262"/>
    </location>
</feature>
<dbReference type="OrthoDB" id="102442at2759"/>
<dbReference type="PROSITE" id="PS51842">
    <property type="entry name" value="IF_ROD_2"/>
    <property type="match status" value="1"/>
</dbReference>
<keyword evidence="7" id="KW-0732">Signal</keyword>
<dbReference type="SUPFAM" id="SSF74853">
    <property type="entry name" value="Lamin A/C globular tail domain"/>
    <property type="match status" value="1"/>
</dbReference>
<keyword evidence="3 5" id="KW-0175">Coiled coil</keyword>
<dbReference type="EMBL" id="LIAE01006455">
    <property type="protein sequence ID" value="PAV89402.1"/>
    <property type="molecule type" value="Genomic_DNA"/>
</dbReference>
<evidence type="ECO:0000313" key="10">
    <source>
        <dbReference type="EMBL" id="PAV89402.1"/>
    </source>
</evidence>
<dbReference type="PROSITE" id="PS51841">
    <property type="entry name" value="LTD"/>
    <property type="match status" value="1"/>
</dbReference>
<comment type="subcellular location">
    <subcellularLocation>
        <location evidence="1">Nucleus</location>
    </subcellularLocation>
</comment>